<dbReference type="GO" id="GO:0046983">
    <property type="term" value="F:protein dimerization activity"/>
    <property type="evidence" value="ECO:0007669"/>
    <property type="project" value="InterPro"/>
</dbReference>
<evidence type="ECO:0000256" key="7">
    <source>
        <dbReference type="ARBA" id="ARBA00022490"/>
    </source>
</evidence>
<evidence type="ECO:0000256" key="8">
    <source>
        <dbReference type="ARBA" id="ARBA00022679"/>
    </source>
</evidence>
<dbReference type="Gene3D" id="3.30.565.10">
    <property type="entry name" value="Histidine kinase-like ATPase, C-terminal domain"/>
    <property type="match status" value="1"/>
</dbReference>
<keyword evidence="6" id="KW-0479">Metal-binding</keyword>
<accession>A0A919SN26</accession>
<evidence type="ECO:0000256" key="6">
    <source>
        <dbReference type="ARBA" id="ARBA00022485"/>
    </source>
</evidence>
<dbReference type="CDD" id="cd16917">
    <property type="entry name" value="HATPase_UhpB-NarQ-NarX-like"/>
    <property type="match status" value="1"/>
</dbReference>
<dbReference type="InterPro" id="IPR050482">
    <property type="entry name" value="Sensor_HK_TwoCompSys"/>
</dbReference>
<keyword evidence="11" id="KW-0902">Two-component regulatory system</keyword>
<dbReference type="EC" id="2.7.13.3" evidence="4"/>
<dbReference type="Gene3D" id="1.20.5.1930">
    <property type="match status" value="1"/>
</dbReference>
<dbReference type="InterPro" id="IPR036890">
    <property type="entry name" value="HATPase_C_sf"/>
</dbReference>
<feature type="transmembrane region" description="Helical" evidence="16">
    <location>
        <begin position="30"/>
        <end position="46"/>
    </location>
</feature>
<keyword evidence="16" id="KW-0472">Membrane</keyword>
<dbReference type="GO" id="GO:0016020">
    <property type="term" value="C:membrane"/>
    <property type="evidence" value="ECO:0007669"/>
    <property type="project" value="InterPro"/>
</dbReference>
<feature type="transmembrane region" description="Helical" evidence="16">
    <location>
        <begin position="6"/>
        <end position="23"/>
    </location>
</feature>
<dbReference type="InterPro" id="IPR017205">
    <property type="entry name" value="Sig_transdc_His_kinase_ChrS"/>
</dbReference>
<dbReference type="Pfam" id="PF07730">
    <property type="entry name" value="HisKA_3"/>
    <property type="match status" value="1"/>
</dbReference>
<comment type="cofactor">
    <cofactor evidence="2">
        <name>[4Fe-4S] cluster</name>
        <dbReference type="ChEBI" id="CHEBI:49883"/>
    </cofactor>
</comment>
<dbReference type="PIRSF" id="PIRSF037434">
    <property type="entry name" value="STHK_ChrS"/>
    <property type="match status" value="1"/>
</dbReference>
<organism evidence="18 19">
    <name type="scientific">Winogradskya consettensis</name>
    <dbReference type="NCBI Taxonomy" id="113560"/>
    <lineage>
        <taxon>Bacteria</taxon>
        <taxon>Bacillati</taxon>
        <taxon>Actinomycetota</taxon>
        <taxon>Actinomycetes</taxon>
        <taxon>Micromonosporales</taxon>
        <taxon>Micromonosporaceae</taxon>
        <taxon>Winogradskya</taxon>
    </lineage>
</organism>
<comment type="function">
    <text evidence="13">Member of the two-component regulatory system NreB/NreC involved in the control of dissimilatory nitrate/nitrite reduction in response to oxygen. NreB functions as a direct oxygen sensor histidine kinase which is autophosphorylated, in the absence of oxygen, probably at the conserved histidine residue, and transfers its phosphate group probably to a conserved aspartate residue of NreC. NreB/NreC activates the expression of the nitrate (narGHJI) and nitrite (nir) reductase operons, as well as the putative nitrate transporter gene narT.</text>
</comment>
<dbReference type="Pfam" id="PF02518">
    <property type="entry name" value="HATPase_c"/>
    <property type="match status" value="1"/>
</dbReference>
<dbReference type="InterPro" id="IPR011712">
    <property type="entry name" value="Sig_transdc_His_kin_sub3_dim/P"/>
</dbReference>
<feature type="region of interest" description="Disordered" evidence="15">
    <location>
        <begin position="350"/>
        <end position="370"/>
    </location>
</feature>
<feature type="domain" description="Histidine kinase/HSP90-like ATPase" evidence="17">
    <location>
        <begin position="281"/>
        <end position="370"/>
    </location>
</feature>
<dbReference type="SUPFAM" id="SSF55874">
    <property type="entry name" value="ATPase domain of HSP90 chaperone/DNA topoisomerase II/histidine kinase"/>
    <property type="match status" value="1"/>
</dbReference>
<keyword evidence="12" id="KW-0411">Iron-sulfur</keyword>
<evidence type="ECO:0000256" key="4">
    <source>
        <dbReference type="ARBA" id="ARBA00012438"/>
    </source>
</evidence>
<gene>
    <name evidence="18" type="ORF">Aco04nite_47420</name>
</gene>
<dbReference type="Proteomes" id="UP000680865">
    <property type="component" value="Unassembled WGS sequence"/>
</dbReference>
<keyword evidence="6" id="KW-0004">4Fe-4S</keyword>
<dbReference type="GO" id="GO:0000155">
    <property type="term" value="F:phosphorelay sensor kinase activity"/>
    <property type="evidence" value="ECO:0007669"/>
    <property type="project" value="InterPro"/>
</dbReference>
<evidence type="ECO:0000259" key="17">
    <source>
        <dbReference type="SMART" id="SM00387"/>
    </source>
</evidence>
<keyword evidence="8" id="KW-0808">Transferase</keyword>
<evidence type="ECO:0000313" key="18">
    <source>
        <dbReference type="EMBL" id="GIM75855.1"/>
    </source>
</evidence>
<keyword evidence="19" id="KW-1185">Reference proteome</keyword>
<keyword evidence="9 18" id="KW-0418">Kinase</keyword>
<proteinExistence type="predicted"/>
<sequence length="370" mass="39176">MPQGFWDLFFAVVLVGVGVTVAFERGPDTAYAELAIVAIAGLYGLWGRRVVRDGRAAAWYAATIVLAFAAGSYVVGTVNYVLFAVCPMLFLILTLRKAIIAVVAANLVPILAGYVRGGQDYEFVTVYGPIFVMTTVVSAGFGLFITRVMGESQERAQLITELESSRAEVGRLSHEAGVAAERTRLAGEIHDTLAQGFTSIITLLQAADPKLADERLRLAVETAKENLAESRALVAALTPSALGTDSLPDALRRQVTRAATNGTPATATFRTTGEPRHLPTALEVVLLRTTQEALTNIRRHAGATEVTVVLAYAVGRVRLTVRDNGCGFTGGESPGFGLNGMRSRAEQAGGTLSVRSAPGQGTTVELEVPA</sequence>
<dbReference type="InterPro" id="IPR003594">
    <property type="entry name" value="HATPase_dom"/>
</dbReference>
<evidence type="ECO:0000256" key="13">
    <source>
        <dbReference type="ARBA" id="ARBA00024827"/>
    </source>
</evidence>
<dbReference type="SMART" id="SM00387">
    <property type="entry name" value="HATPase_c"/>
    <property type="match status" value="1"/>
</dbReference>
<dbReference type="GO" id="GO:0051539">
    <property type="term" value="F:4 iron, 4 sulfur cluster binding"/>
    <property type="evidence" value="ECO:0007669"/>
    <property type="project" value="UniProtKB-KW"/>
</dbReference>
<dbReference type="PANTHER" id="PTHR24421">
    <property type="entry name" value="NITRATE/NITRITE SENSOR PROTEIN NARX-RELATED"/>
    <property type="match status" value="1"/>
</dbReference>
<name>A0A919SN26_9ACTN</name>
<evidence type="ECO:0000256" key="5">
    <source>
        <dbReference type="ARBA" id="ARBA00017322"/>
    </source>
</evidence>
<evidence type="ECO:0000256" key="9">
    <source>
        <dbReference type="ARBA" id="ARBA00022777"/>
    </source>
</evidence>
<feature type="transmembrane region" description="Helical" evidence="16">
    <location>
        <begin position="58"/>
        <end position="91"/>
    </location>
</feature>
<keyword evidence="10" id="KW-0408">Iron</keyword>
<comment type="caution">
    <text evidence="18">The sequence shown here is derived from an EMBL/GenBank/DDBJ whole genome shotgun (WGS) entry which is preliminary data.</text>
</comment>
<evidence type="ECO:0000256" key="15">
    <source>
        <dbReference type="SAM" id="MobiDB-lite"/>
    </source>
</evidence>
<protein>
    <recommendedName>
        <fullName evidence="5">Oxygen sensor histidine kinase NreB</fullName>
        <ecNumber evidence="4">2.7.13.3</ecNumber>
    </recommendedName>
    <alternativeName>
        <fullName evidence="14">Nitrogen regulation protein B</fullName>
    </alternativeName>
</protein>
<keyword evidence="7" id="KW-0963">Cytoplasm</keyword>
<evidence type="ECO:0000256" key="12">
    <source>
        <dbReference type="ARBA" id="ARBA00023014"/>
    </source>
</evidence>
<evidence type="ECO:0000256" key="1">
    <source>
        <dbReference type="ARBA" id="ARBA00000085"/>
    </source>
</evidence>
<comment type="catalytic activity">
    <reaction evidence="1">
        <text>ATP + protein L-histidine = ADP + protein N-phospho-L-histidine.</text>
        <dbReference type="EC" id="2.7.13.3"/>
    </reaction>
</comment>
<keyword evidence="16" id="KW-1133">Transmembrane helix</keyword>
<evidence type="ECO:0000256" key="16">
    <source>
        <dbReference type="SAM" id="Phobius"/>
    </source>
</evidence>
<evidence type="ECO:0000313" key="19">
    <source>
        <dbReference type="Proteomes" id="UP000680865"/>
    </source>
</evidence>
<comment type="subcellular location">
    <subcellularLocation>
        <location evidence="3">Cytoplasm</location>
    </subcellularLocation>
</comment>
<dbReference type="EMBL" id="BOQP01000025">
    <property type="protein sequence ID" value="GIM75855.1"/>
    <property type="molecule type" value="Genomic_DNA"/>
</dbReference>
<evidence type="ECO:0000256" key="11">
    <source>
        <dbReference type="ARBA" id="ARBA00023012"/>
    </source>
</evidence>
<dbReference type="PANTHER" id="PTHR24421:SF62">
    <property type="entry name" value="SENSORY TRANSDUCTION HISTIDINE KINASE"/>
    <property type="match status" value="1"/>
</dbReference>
<keyword evidence="16" id="KW-0812">Transmembrane</keyword>
<feature type="transmembrane region" description="Helical" evidence="16">
    <location>
        <begin position="127"/>
        <end position="145"/>
    </location>
</feature>
<dbReference type="GO" id="GO:0005737">
    <property type="term" value="C:cytoplasm"/>
    <property type="evidence" value="ECO:0007669"/>
    <property type="project" value="UniProtKB-SubCell"/>
</dbReference>
<evidence type="ECO:0000256" key="14">
    <source>
        <dbReference type="ARBA" id="ARBA00030800"/>
    </source>
</evidence>
<evidence type="ECO:0000256" key="10">
    <source>
        <dbReference type="ARBA" id="ARBA00023004"/>
    </source>
</evidence>
<dbReference type="AlphaFoldDB" id="A0A919SN26"/>
<evidence type="ECO:0000256" key="2">
    <source>
        <dbReference type="ARBA" id="ARBA00001966"/>
    </source>
</evidence>
<dbReference type="PRINTS" id="PR00344">
    <property type="entry name" value="BCTRLSENSOR"/>
</dbReference>
<reference evidence="18" key="1">
    <citation type="submission" date="2021-03" db="EMBL/GenBank/DDBJ databases">
        <title>Whole genome shotgun sequence of Actinoplanes consettensis NBRC 14913.</title>
        <authorList>
            <person name="Komaki H."/>
            <person name="Tamura T."/>
        </authorList>
    </citation>
    <scope>NUCLEOTIDE SEQUENCE</scope>
    <source>
        <strain evidence="18">NBRC 14913</strain>
    </source>
</reference>
<evidence type="ECO:0000256" key="3">
    <source>
        <dbReference type="ARBA" id="ARBA00004496"/>
    </source>
</evidence>
<dbReference type="InterPro" id="IPR004358">
    <property type="entry name" value="Sig_transdc_His_kin-like_C"/>
</dbReference>